<reference evidence="12" key="2">
    <citation type="submission" date="2020-09" db="EMBL/GenBank/DDBJ databases">
        <authorList>
            <person name="Sun Q."/>
            <person name="Kim S."/>
        </authorList>
    </citation>
    <scope>NUCLEOTIDE SEQUENCE</scope>
    <source>
        <strain evidence="12">KCTC 12870</strain>
    </source>
</reference>
<dbReference type="InterPro" id="IPR005215">
    <property type="entry name" value="Trig_fac"/>
</dbReference>
<dbReference type="GO" id="GO:0015031">
    <property type="term" value="P:protein transport"/>
    <property type="evidence" value="ECO:0007669"/>
    <property type="project" value="UniProtKB-UniRule"/>
</dbReference>
<dbReference type="Gene3D" id="3.30.70.1050">
    <property type="entry name" value="Trigger factor ribosome-binding domain"/>
    <property type="match status" value="1"/>
</dbReference>
<comment type="subcellular location">
    <subcellularLocation>
        <location evidence="9">Cytoplasm</location>
    </subcellularLocation>
    <text evidence="9">About half TF is bound to the ribosome near the polypeptide exit tunnel while the other half is free in the cytoplasm.</text>
</comment>
<evidence type="ECO:0000256" key="2">
    <source>
        <dbReference type="ARBA" id="ARBA00005464"/>
    </source>
</evidence>
<reference evidence="12" key="1">
    <citation type="journal article" date="2014" name="Int. J. Syst. Evol. Microbiol.">
        <title>Complete genome sequence of Corynebacterium casei LMG S-19264T (=DSM 44701T), isolated from a smear-ripened cheese.</title>
        <authorList>
            <consortium name="US DOE Joint Genome Institute (JGI-PGF)"/>
            <person name="Walter F."/>
            <person name="Albersmeier A."/>
            <person name="Kalinowski J."/>
            <person name="Ruckert C."/>
        </authorList>
    </citation>
    <scope>NUCLEOTIDE SEQUENCE</scope>
    <source>
        <strain evidence="12">KCTC 12870</strain>
    </source>
</reference>
<dbReference type="Pfam" id="PF05698">
    <property type="entry name" value="Trigger_C"/>
    <property type="match status" value="1"/>
</dbReference>
<dbReference type="InterPro" id="IPR036611">
    <property type="entry name" value="Trigger_fac_ribosome-bd_sf"/>
</dbReference>
<comment type="caution">
    <text evidence="12">The sequence shown here is derived from an EMBL/GenBank/DDBJ whole genome shotgun (WGS) entry which is preliminary data.</text>
</comment>
<dbReference type="Gene3D" id="3.10.50.40">
    <property type="match status" value="1"/>
</dbReference>
<dbReference type="EMBL" id="BMXG01000007">
    <property type="protein sequence ID" value="GHB98754.1"/>
    <property type="molecule type" value="Genomic_DNA"/>
</dbReference>
<dbReference type="GO" id="GO:0005737">
    <property type="term" value="C:cytoplasm"/>
    <property type="evidence" value="ECO:0007669"/>
    <property type="project" value="UniProtKB-SubCell"/>
</dbReference>
<dbReference type="GO" id="GO:0044183">
    <property type="term" value="F:protein folding chaperone"/>
    <property type="evidence" value="ECO:0007669"/>
    <property type="project" value="TreeGrafter"/>
</dbReference>
<dbReference type="Proteomes" id="UP000642829">
    <property type="component" value="Unassembled WGS sequence"/>
</dbReference>
<keyword evidence="9" id="KW-0131">Cell cycle</keyword>
<keyword evidence="7 9" id="KW-0413">Isomerase</keyword>
<dbReference type="SUPFAM" id="SSF109998">
    <property type="entry name" value="Triger factor/SurA peptide-binding domain-like"/>
    <property type="match status" value="1"/>
</dbReference>
<dbReference type="PIRSF" id="PIRSF003095">
    <property type="entry name" value="Trigger_factor"/>
    <property type="match status" value="1"/>
</dbReference>
<dbReference type="PANTHER" id="PTHR30560:SF3">
    <property type="entry name" value="TRIGGER FACTOR-LIKE PROTEIN TIG, CHLOROPLASTIC"/>
    <property type="match status" value="1"/>
</dbReference>
<dbReference type="GO" id="GO:0043022">
    <property type="term" value="F:ribosome binding"/>
    <property type="evidence" value="ECO:0007669"/>
    <property type="project" value="TreeGrafter"/>
</dbReference>
<comment type="domain">
    <text evidence="9">Consists of 3 domains; the N-terminus binds the ribosome, the middle domain has PPIase activity, while the C-terminus has intrinsic chaperone activity on its own.</text>
</comment>
<proteinExistence type="inferred from homology"/>
<dbReference type="AlphaFoldDB" id="A0A8J3DJ23"/>
<sequence length="445" mass="50256">MKVTVEDVNDTRKKVHVSLNADEIAAEAKTLLKQFSQSAKLPGFRPGKAPENLIKGKYKNELKGELNRKLTSTAYEHGVKESGLDVFAVVAMDGGDVEPGAPGAELSFTFDIRPTFELPEYKGVAVSVPKMEVTEEEFVQTKDYILNQRAEYNIAEKAAEKGDYVKVSYEGKIGDERIAELVEDKPIYGTQTNTWEQAGDDQSPGVQSVVQGLLGMSVGEKKDVEEVFPEDFEVEALRGKTATYSLEVHEVREKKVPEMDEEFLKTFEVETVEQWEERIKQDIRRQKEQHVTGQKRQQLLDHLMGQIEMPLPESAVESEREHILRQHVTQAMEQGASEEQLEEHKETLFGQAGEAALKRVKTQLILGRIAEVEKIKVENEDMQRAIMNQAMQSRTPPDNIVKELQKDQDKLRDLQRAVLFEKTLDFLIDAANVTEVEAEATPAEV</sequence>
<evidence type="ECO:0000256" key="3">
    <source>
        <dbReference type="ARBA" id="ARBA00013194"/>
    </source>
</evidence>
<evidence type="ECO:0000313" key="12">
    <source>
        <dbReference type="EMBL" id="GHB98754.1"/>
    </source>
</evidence>
<dbReference type="GO" id="GO:0003755">
    <property type="term" value="F:peptidyl-prolyl cis-trans isomerase activity"/>
    <property type="evidence" value="ECO:0007669"/>
    <property type="project" value="UniProtKB-UniRule"/>
</dbReference>
<evidence type="ECO:0000256" key="4">
    <source>
        <dbReference type="ARBA" id="ARBA00016902"/>
    </source>
</evidence>
<comment type="similarity">
    <text evidence="2 9">Belongs to the FKBP-type PPIase family. Tig subfamily.</text>
</comment>
<dbReference type="GO" id="GO:0051301">
    <property type="term" value="P:cell division"/>
    <property type="evidence" value="ECO:0007669"/>
    <property type="project" value="UniProtKB-KW"/>
</dbReference>
<keyword evidence="5 9" id="KW-0697">Rotamase</keyword>
<accession>A0A8J3DJ23</accession>
<dbReference type="SUPFAM" id="SSF102735">
    <property type="entry name" value="Trigger factor ribosome-binding domain"/>
    <property type="match status" value="1"/>
</dbReference>
<gene>
    <name evidence="9 12" type="primary">tig</name>
    <name evidence="12" type="ORF">GCM10007047_13440</name>
</gene>
<name>A0A8J3DJ23_9BACT</name>
<protein>
    <recommendedName>
        <fullName evidence="4 9">Trigger factor</fullName>
        <shortName evidence="9">TF</shortName>
        <ecNumber evidence="3 9">5.2.1.8</ecNumber>
    </recommendedName>
    <alternativeName>
        <fullName evidence="8 9">PPIase</fullName>
    </alternativeName>
</protein>
<keyword evidence="6 9" id="KW-0143">Chaperone</keyword>
<evidence type="ECO:0000259" key="10">
    <source>
        <dbReference type="Pfam" id="PF05697"/>
    </source>
</evidence>
<dbReference type="NCBIfam" id="TIGR00115">
    <property type="entry name" value="tig"/>
    <property type="match status" value="1"/>
</dbReference>
<evidence type="ECO:0000256" key="8">
    <source>
        <dbReference type="ARBA" id="ARBA00029986"/>
    </source>
</evidence>
<dbReference type="InterPro" id="IPR008880">
    <property type="entry name" value="Trigger_fac_C"/>
</dbReference>
<evidence type="ECO:0000259" key="11">
    <source>
        <dbReference type="Pfam" id="PF05698"/>
    </source>
</evidence>
<evidence type="ECO:0000256" key="1">
    <source>
        <dbReference type="ARBA" id="ARBA00000971"/>
    </source>
</evidence>
<dbReference type="GO" id="GO:0051083">
    <property type="term" value="P:'de novo' cotranslational protein folding"/>
    <property type="evidence" value="ECO:0007669"/>
    <property type="project" value="TreeGrafter"/>
</dbReference>
<dbReference type="Pfam" id="PF05697">
    <property type="entry name" value="Trigger_N"/>
    <property type="match status" value="1"/>
</dbReference>
<evidence type="ECO:0000256" key="5">
    <source>
        <dbReference type="ARBA" id="ARBA00023110"/>
    </source>
</evidence>
<evidence type="ECO:0000313" key="13">
    <source>
        <dbReference type="Proteomes" id="UP000642829"/>
    </source>
</evidence>
<dbReference type="Gene3D" id="1.10.3120.10">
    <property type="entry name" value="Trigger factor, C-terminal domain"/>
    <property type="match status" value="1"/>
</dbReference>
<evidence type="ECO:0000256" key="7">
    <source>
        <dbReference type="ARBA" id="ARBA00023235"/>
    </source>
</evidence>
<comment type="catalytic activity">
    <reaction evidence="1 9">
        <text>[protein]-peptidylproline (omega=180) = [protein]-peptidylproline (omega=0)</text>
        <dbReference type="Rhea" id="RHEA:16237"/>
        <dbReference type="Rhea" id="RHEA-COMP:10747"/>
        <dbReference type="Rhea" id="RHEA-COMP:10748"/>
        <dbReference type="ChEBI" id="CHEBI:83833"/>
        <dbReference type="ChEBI" id="CHEBI:83834"/>
        <dbReference type="EC" id="5.2.1.8"/>
    </reaction>
</comment>
<keyword evidence="9" id="KW-0132">Cell division</keyword>
<dbReference type="SUPFAM" id="SSF54534">
    <property type="entry name" value="FKBP-like"/>
    <property type="match status" value="1"/>
</dbReference>
<dbReference type="EC" id="5.2.1.8" evidence="3 9"/>
<dbReference type="InterPro" id="IPR037041">
    <property type="entry name" value="Trigger_fac_C_sf"/>
</dbReference>
<dbReference type="InterPro" id="IPR027304">
    <property type="entry name" value="Trigger_fact/SurA_dom_sf"/>
</dbReference>
<dbReference type="InterPro" id="IPR008881">
    <property type="entry name" value="Trigger_fac_ribosome-bd_bac"/>
</dbReference>
<dbReference type="RefSeq" id="WP_189513253.1">
    <property type="nucleotide sequence ID" value="NZ_BMXG01000007.1"/>
</dbReference>
<keyword evidence="9" id="KW-0963">Cytoplasm</keyword>
<dbReference type="GO" id="GO:0043335">
    <property type="term" value="P:protein unfolding"/>
    <property type="evidence" value="ECO:0007669"/>
    <property type="project" value="TreeGrafter"/>
</dbReference>
<comment type="function">
    <text evidence="9">Involved in protein export. Acts as a chaperone by maintaining the newly synthesized protein in an open conformation. Functions as a peptidyl-prolyl cis-trans isomerase.</text>
</comment>
<feature type="domain" description="Trigger factor C-terminal" evidence="11">
    <location>
        <begin position="271"/>
        <end position="428"/>
    </location>
</feature>
<keyword evidence="13" id="KW-1185">Reference proteome</keyword>
<organism evidence="12 13">
    <name type="scientific">Cerasicoccus arenae</name>
    <dbReference type="NCBI Taxonomy" id="424488"/>
    <lineage>
        <taxon>Bacteria</taxon>
        <taxon>Pseudomonadati</taxon>
        <taxon>Verrucomicrobiota</taxon>
        <taxon>Opitutia</taxon>
        <taxon>Puniceicoccales</taxon>
        <taxon>Cerasicoccaceae</taxon>
        <taxon>Cerasicoccus</taxon>
    </lineage>
</organism>
<dbReference type="InterPro" id="IPR046357">
    <property type="entry name" value="PPIase_dom_sf"/>
</dbReference>
<dbReference type="PANTHER" id="PTHR30560">
    <property type="entry name" value="TRIGGER FACTOR CHAPERONE AND PEPTIDYL-PROLYL CIS/TRANS ISOMERASE"/>
    <property type="match status" value="1"/>
</dbReference>
<dbReference type="HAMAP" id="MF_00303">
    <property type="entry name" value="Trigger_factor_Tig"/>
    <property type="match status" value="1"/>
</dbReference>
<feature type="domain" description="Trigger factor ribosome-binding bacterial" evidence="10">
    <location>
        <begin position="1"/>
        <end position="138"/>
    </location>
</feature>
<evidence type="ECO:0000256" key="6">
    <source>
        <dbReference type="ARBA" id="ARBA00023186"/>
    </source>
</evidence>
<evidence type="ECO:0000256" key="9">
    <source>
        <dbReference type="HAMAP-Rule" id="MF_00303"/>
    </source>
</evidence>